<comment type="caution">
    <text evidence="2">The sequence shown here is derived from an EMBL/GenBank/DDBJ whole genome shotgun (WGS) entry which is preliminary data.</text>
</comment>
<protein>
    <submittedName>
        <fullName evidence="2">Serine hydrolase</fullName>
    </submittedName>
</protein>
<gene>
    <name evidence="2" type="ORF">I5M32_06195</name>
</gene>
<reference evidence="2 3" key="1">
    <citation type="submission" date="2020-12" db="EMBL/GenBank/DDBJ databases">
        <title>Bacterial novel species Pedobacter sp. SD-b isolated from soil.</title>
        <authorList>
            <person name="Jung H.-Y."/>
        </authorList>
    </citation>
    <scope>NUCLEOTIDE SEQUENCE [LARGE SCALE GENOMIC DNA]</scope>
    <source>
        <strain evidence="2 3">SD-b</strain>
    </source>
</reference>
<sequence>MQFTIMYDQLAKSLEPNPIEQIFERNPKIFEAFLKPNNKNELQIILTQINRDRKNKAYFRTFDYQLDDKNYFYPGESVKLPLAIFALEKLNRFDLGYLDKYTPMKIGETEELGTKEISLSDCIENCFLFNDDDAFNKLYDFIDRTEINKKLKYYDLRHSKIVHRLGVDESMDAARKNPEVHFFKDGKLVFKKGRSIDKFNYPIKFNDNLIDVSNQNAFQLSDQNNLIKKLIFPESYPSTKQLNLKPDDYDFLYTQLSGSNIPKEKIPNDYFINQGKFLFYGADQKEYNYPNIKIFNTSGKAKDYITDNAYFIDFEHKAEFILSVSLKQDGIENEKECLSFLKNLGKKVYELEKHREKTYIPKFNNMVKYR</sequence>
<keyword evidence="2" id="KW-0378">Hydrolase</keyword>
<keyword evidence="3" id="KW-1185">Reference proteome</keyword>
<name>A0ABS1BI37_9SPHI</name>
<organism evidence="2 3">
    <name type="scientific">Pedobacter segetis</name>
    <dbReference type="NCBI Taxonomy" id="2793069"/>
    <lineage>
        <taxon>Bacteria</taxon>
        <taxon>Pseudomonadati</taxon>
        <taxon>Bacteroidota</taxon>
        <taxon>Sphingobacteriia</taxon>
        <taxon>Sphingobacteriales</taxon>
        <taxon>Sphingobacteriaceae</taxon>
        <taxon>Pedobacter</taxon>
    </lineage>
</organism>
<dbReference type="Pfam" id="PF13354">
    <property type="entry name" value="Beta-lactamase2"/>
    <property type="match status" value="1"/>
</dbReference>
<evidence type="ECO:0000313" key="2">
    <source>
        <dbReference type="EMBL" id="MBK0382548.1"/>
    </source>
</evidence>
<accession>A0ABS1BI37</accession>
<feature type="domain" description="Beta-lactamase class A catalytic" evidence="1">
    <location>
        <begin position="66"/>
        <end position="324"/>
    </location>
</feature>
<dbReference type="SUPFAM" id="SSF56601">
    <property type="entry name" value="beta-lactamase/transpeptidase-like"/>
    <property type="match status" value="1"/>
</dbReference>
<dbReference type="GO" id="GO:0016787">
    <property type="term" value="F:hydrolase activity"/>
    <property type="evidence" value="ECO:0007669"/>
    <property type="project" value="UniProtKB-KW"/>
</dbReference>
<dbReference type="Proteomes" id="UP000660024">
    <property type="component" value="Unassembled WGS sequence"/>
</dbReference>
<evidence type="ECO:0000259" key="1">
    <source>
        <dbReference type="Pfam" id="PF13354"/>
    </source>
</evidence>
<evidence type="ECO:0000313" key="3">
    <source>
        <dbReference type="Proteomes" id="UP000660024"/>
    </source>
</evidence>
<dbReference type="InterPro" id="IPR012338">
    <property type="entry name" value="Beta-lactam/transpept-like"/>
</dbReference>
<proteinExistence type="predicted"/>
<dbReference type="InterPro" id="IPR045155">
    <property type="entry name" value="Beta-lactam_cat"/>
</dbReference>
<dbReference type="EMBL" id="JAEHFY010000007">
    <property type="protein sequence ID" value="MBK0382548.1"/>
    <property type="molecule type" value="Genomic_DNA"/>
</dbReference>
<dbReference type="Gene3D" id="3.40.710.10">
    <property type="entry name" value="DD-peptidase/beta-lactamase superfamily"/>
    <property type="match status" value="1"/>
</dbReference>